<reference evidence="11" key="2">
    <citation type="submission" date="2025-08" db="UniProtKB">
        <authorList>
            <consortium name="Ensembl"/>
        </authorList>
    </citation>
    <scope>IDENTIFICATION</scope>
</reference>
<evidence type="ECO:0000256" key="6">
    <source>
        <dbReference type="SAM" id="MobiDB-lite"/>
    </source>
</evidence>
<evidence type="ECO:0000256" key="8">
    <source>
        <dbReference type="SAM" id="SignalP"/>
    </source>
</evidence>
<dbReference type="Pfam" id="PF00002">
    <property type="entry name" value="7tm_2"/>
    <property type="match status" value="1"/>
</dbReference>
<evidence type="ECO:0000256" key="2">
    <source>
        <dbReference type="ARBA" id="ARBA00022692"/>
    </source>
</evidence>
<reference evidence="11" key="1">
    <citation type="submission" date="2019-06" db="EMBL/GenBank/DDBJ databases">
        <authorList>
            <consortium name="Wellcome Sanger Institute Data Sharing"/>
        </authorList>
    </citation>
    <scope>NUCLEOTIDE SEQUENCE [LARGE SCALE GENOMIC DNA]</scope>
</reference>
<feature type="region of interest" description="Disordered" evidence="6">
    <location>
        <begin position="611"/>
        <end position="632"/>
    </location>
</feature>
<reference evidence="11" key="3">
    <citation type="submission" date="2025-09" db="UniProtKB">
        <authorList>
            <consortium name="Ensembl"/>
        </authorList>
    </citation>
    <scope>IDENTIFICATION</scope>
</reference>
<evidence type="ECO:0000256" key="5">
    <source>
        <dbReference type="ARBA" id="ARBA00023157"/>
    </source>
</evidence>
<protein>
    <submittedName>
        <fullName evidence="11">Adhesion G-protein coupled receptor G5-like</fullName>
    </submittedName>
</protein>
<evidence type="ECO:0000256" key="7">
    <source>
        <dbReference type="SAM" id="Phobius"/>
    </source>
</evidence>
<dbReference type="Gene3D" id="1.20.1070.10">
    <property type="entry name" value="Rhodopsin 7-helix transmembrane proteins"/>
    <property type="match status" value="1"/>
</dbReference>
<feature type="transmembrane region" description="Helical" evidence="7">
    <location>
        <begin position="349"/>
        <end position="375"/>
    </location>
</feature>
<dbReference type="GO" id="GO:0007166">
    <property type="term" value="P:cell surface receptor signaling pathway"/>
    <property type="evidence" value="ECO:0007669"/>
    <property type="project" value="InterPro"/>
</dbReference>
<keyword evidence="8" id="KW-0732">Signal</keyword>
<dbReference type="Ensembl" id="ENSSFAT00005040091.1">
    <property type="protein sequence ID" value="ENSSFAP00005038652.1"/>
    <property type="gene ID" value="ENSSFAG00005019376.1"/>
</dbReference>
<evidence type="ECO:0000313" key="12">
    <source>
        <dbReference type="Proteomes" id="UP000472267"/>
    </source>
</evidence>
<keyword evidence="12" id="KW-1185">Reference proteome</keyword>
<evidence type="ECO:0000259" key="10">
    <source>
        <dbReference type="PROSITE" id="PS50261"/>
    </source>
</evidence>
<feature type="domain" description="G-protein coupled receptors family 2 profile 2" evidence="10">
    <location>
        <begin position="352"/>
        <end position="602"/>
    </location>
</feature>
<evidence type="ECO:0000259" key="9">
    <source>
        <dbReference type="PROSITE" id="PS50221"/>
    </source>
</evidence>
<feature type="transmembrane region" description="Helical" evidence="7">
    <location>
        <begin position="548"/>
        <end position="572"/>
    </location>
</feature>
<dbReference type="AlphaFoldDB" id="A0A672IC03"/>
<feature type="compositionally biased region" description="Basic and acidic residues" evidence="6">
    <location>
        <begin position="202"/>
        <end position="212"/>
    </location>
</feature>
<dbReference type="Proteomes" id="UP000472267">
    <property type="component" value="Chromosome 1"/>
</dbReference>
<dbReference type="PANTHER" id="PTHR12011">
    <property type="entry name" value="ADHESION G-PROTEIN COUPLED RECEPTOR"/>
    <property type="match status" value="1"/>
</dbReference>
<comment type="subcellular location">
    <subcellularLocation>
        <location evidence="1">Membrane</location>
        <topology evidence="1">Multi-pass membrane protein</topology>
    </subcellularLocation>
</comment>
<dbReference type="PROSITE" id="PS50221">
    <property type="entry name" value="GAIN_B"/>
    <property type="match status" value="1"/>
</dbReference>
<feature type="region of interest" description="Disordered" evidence="6">
    <location>
        <begin position="202"/>
        <end position="223"/>
    </location>
</feature>
<organism evidence="11 12">
    <name type="scientific">Salarias fasciatus</name>
    <name type="common">Jewelled blenny</name>
    <name type="synonym">Blennius fasciatus</name>
    <dbReference type="NCBI Taxonomy" id="181472"/>
    <lineage>
        <taxon>Eukaryota</taxon>
        <taxon>Metazoa</taxon>
        <taxon>Chordata</taxon>
        <taxon>Craniata</taxon>
        <taxon>Vertebrata</taxon>
        <taxon>Euteleostomi</taxon>
        <taxon>Actinopterygii</taxon>
        <taxon>Neopterygii</taxon>
        <taxon>Teleostei</taxon>
        <taxon>Neoteleostei</taxon>
        <taxon>Acanthomorphata</taxon>
        <taxon>Ovalentaria</taxon>
        <taxon>Blenniimorphae</taxon>
        <taxon>Blenniiformes</taxon>
        <taxon>Blennioidei</taxon>
        <taxon>Blenniidae</taxon>
        <taxon>Salariinae</taxon>
        <taxon>Salarias</taxon>
    </lineage>
</organism>
<dbReference type="InterPro" id="IPR057244">
    <property type="entry name" value="GAIN_B"/>
</dbReference>
<dbReference type="InterPro" id="IPR000203">
    <property type="entry name" value="GPS"/>
</dbReference>
<dbReference type="OMA" id="CVWVGAL"/>
<keyword evidence="5" id="KW-1015">Disulfide bond</keyword>
<dbReference type="SMART" id="SM00303">
    <property type="entry name" value="GPS"/>
    <property type="match status" value="1"/>
</dbReference>
<dbReference type="GO" id="GO:0007189">
    <property type="term" value="P:adenylate cyclase-activating G protein-coupled receptor signaling pathway"/>
    <property type="evidence" value="ECO:0007669"/>
    <property type="project" value="TreeGrafter"/>
</dbReference>
<keyword evidence="4 7" id="KW-0472">Membrane</keyword>
<feature type="transmembrane region" description="Helical" evidence="7">
    <location>
        <begin position="424"/>
        <end position="451"/>
    </location>
</feature>
<dbReference type="GO" id="GO:0004930">
    <property type="term" value="F:G protein-coupled receptor activity"/>
    <property type="evidence" value="ECO:0007669"/>
    <property type="project" value="InterPro"/>
</dbReference>
<feature type="signal peptide" evidence="8">
    <location>
        <begin position="1"/>
        <end position="16"/>
    </location>
</feature>
<dbReference type="InterPro" id="IPR000832">
    <property type="entry name" value="GPCR_2_secretin-like"/>
</dbReference>
<feature type="transmembrane region" description="Helical" evidence="7">
    <location>
        <begin position="514"/>
        <end position="536"/>
    </location>
</feature>
<evidence type="ECO:0000256" key="1">
    <source>
        <dbReference type="ARBA" id="ARBA00004141"/>
    </source>
</evidence>
<name>A0A672IC03_SALFA</name>
<proteinExistence type="predicted"/>
<dbReference type="PRINTS" id="PR00249">
    <property type="entry name" value="GPCRSECRETIN"/>
</dbReference>
<keyword evidence="2 7" id="KW-0812">Transmembrane</keyword>
<keyword evidence="3 7" id="KW-1133">Transmembrane helix</keyword>
<feature type="transmembrane region" description="Helical" evidence="7">
    <location>
        <begin position="387"/>
        <end position="412"/>
    </location>
</feature>
<gene>
    <name evidence="11" type="primary">LOC115387835</name>
</gene>
<feature type="compositionally biased region" description="Low complexity" evidence="6">
    <location>
        <begin position="611"/>
        <end position="621"/>
    </location>
</feature>
<dbReference type="GO" id="GO:0005886">
    <property type="term" value="C:plasma membrane"/>
    <property type="evidence" value="ECO:0007669"/>
    <property type="project" value="TreeGrafter"/>
</dbReference>
<dbReference type="GeneID" id="115387835"/>
<dbReference type="Gene3D" id="2.60.220.50">
    <property type="match status" value="1"/>
</dbReference>
<evidence type="ECO:0000256" key="4">
    <source>
        <dbReference type="ARBA" id="ARBA00023136"/>
    </source>
</evidence>
<evidence type="ECO:0000256" key="3">
    <source>
        <dbReference type="ARBA" id="ARBA00022989"/>
    </source>
</evidence>
<feature type="transmembrane region" description="Helical" evidence="7">
    <location>
        <begin position="458"/>
        <end position="482"/>
    </location>
</feature>
<dbReference type="PROSITE" id="PS50261">
    <property type="entry name" value="G_PROTEIN_RECEP_F2_4"/>
    <property type="match status" value="1"/>
</dbReference>
<dbReference type="InterPro" id="IPR046338">
    <property type="entry name" value="GAIN_dom_sf"/>
</dbReference>
<sequence>MAVVFLLIGLLSIASAENDLFLNFCGTWRHGGGELSLNVSVFPGCAGLSVSADRRSLSVRGRITGRCSRDDVLPLQSLGLRSDGDSPFCVFWEPLLDTLILQIGGKNLTLCWPARPRDSCCTDLTYGSNMPEAEYGIENAKIRGDLVVSQTRTAYNFYGEFTDCKALCDQAVSSGSPYGNMLNRTVQLQNLEHPCAERVDVQTKESEMKKITSPESEGGEPAVSVQLPPALTLASKTGNASVTFHTNNSLFQDGYTDVKVLRHVVEIKVGNEIISDLSEPIRIAFQHEPKSHSRRCVSWDTRKDPWLVNWLGDGCETVQRGDTHTDCLCNHLTYFTVMVELMPRPVRHLLALTVITSLGCALSFISCVALSVYLFRKRRRSKEQSFLIHLSLSVSVGILSLLFFLTGVLANVGGPDVCVWVGALMHYALLCSFAWMGIEVIHTFWLVYMVFSPSPRPYVWLLLGFVLPALPVLILAAVGGFYGLMEVYGVDEASEPYRMCWFTDTPNSWLALQVINWSVMGVLVLSGSVMLFLVYRQIRTRDEWKQKGVAFLSIWGLSVLFGIPWVLAMITYGPAADAMQFLACIFTAFQGFFLMLRFLMLDWMRKQAGGSVMGSSSTGSTRQHMLQAQEKS</sequence>
<dbReference type="Pfam" id="PF01825">
    <property type="entry name" value="GPS"/>
    <property type="match status" value="1"/>
</dbReference>
<feature type="domain" description="GAIN-B" evidence="9">
    <location>
        <begin position="203"/>
        <end position="345"/>
    </location>
</feature>
<evidence type="ECO:0000313" key="11">
    <source>
        <dbReference type="Ensembl" id="ENSSFAP00005038652.1"/>
    </source>
</evidence>
<dbReference type="InParanoid" id="A0A672IC03"/>
<feature type="transmembrane region" description="Helical" evidence="7">
    <location>
        <begin position="578"/>
        <end position="599"/>
    </location>
</feature>
<accession>A0A672IC03</accession>
<dbReference type="RefSeq" id="XP_029946532.1">
    <property type="nucleotide sequence ID" value="XM_030090672.1"/>
</dbReference>
<feature type="chain" id="PRO_5025418236" evidence="8">
    <location>
        <begin position="17"/>
        <end position="632"/>
    </location>
</feature>
<dbReference type="InterPro" id="IPR017981">
    <property type="entry name" value="GPCR_2-like_7TM"/>
</dbReference>
<dbReference type="PANTHER" id="PTHR12011:SF435">
    <property type="entry name" value="ADHESION G PROTEIN-COUPLED RECEPTOR G1-RELATED"/>
    <property type="match status" value="1"/>
</dbReference>
<dbReference type="OrthoDB" id="8951579at2759"/>